<dbReference type="Pfam" id="PF00550">
    <property type="entry name" value="PP-binding"/>
    <property type="match status" value="2"/>
</dbReference>
<evidence type="ECO:0000256" key="1">
    <source>
        <dbReference type="ARBA" id="ARBA00022450"/>
    </source>
</evidence>
<dbReference type="PANTHER" id="PTHR43775:SF51">
    <property type="entry name" value="INACTIVE PHENOLPHTHIOCEROL SYNTHESIS POLYKETIDE SYNTHASE TYPE I PKS1-RELATED"/>
    <property type="match status" value="1"/>
</dbReference>
<dbReference type="Gene3D" id="3.30.559.30">
    <property type="entry name" value="Nonribosomal peptide synthetase, condensation domain"/>
    <property type="match status" value="1"/>
</dbReference>
<dbReference type="Pfam" id="PF00109">
    <property type="entry name" value="ketoacyl-synt"/>
    <property type="match status" value="1"/>
</dbReference>
<dbReference type="Gene3D" id="3.30.70.3290">
    <property type="match status" value="1"/>
</dbReference>
<dbReference type="PANTHER" id="PTHR43775">
    <property type="entry name" value="FATTY ACID SYNTHASE"/>
    <property type="match status" value="1"/>
</dbReference>
<dbReference type="InterPro" id="IPR036736">
    <property type="entry name" value="ACP-like_sf"/>
</dbReference>
<reference evidence="8" key="1">
    <citation type="journal article" date="2019" name="Int. J. Syst. Evol. Microbiol.">
        <title>The Global Catalogue of Microorganisms (GCM) 10K type strain sequencing project: providing services to taxonomists for standard genome sequencing and annotation.</title>
        <authorList>
            <consortium name="The Broad Institute Genomics Platform"/>
            <consortium name="The Broad Institute Genome Sequencing Center for Infectious Disease"/>
            <person name="Wu L."/>
            <person name="Ma J."/>
        </authorList>
    </citation>
    <scope>NUCLEOTIDE SEQUENCE [LARGE SCALE GENOMIC DNA]</scope>
    <source>
        <strain evidence="8">CGMCC 1.16226</strain>
    </source>
</reference>
<protein>
    <submittedName>
        <fullName evidence="7">Amino acid adenylation domain-containing protein</fullName>
    </submittedName>
</protein>
<dbReference type="Pfam" id="PF13193">
    <property type="entry name" value="AMP-binding_C"/>
    <property type="match status" value="1"/>
</dbReference>
<dbReference type="PROSITE" id="PS52004">
    <property type="entry name" value="KS3_2"/>
    <property type="match status" value="1"/>
</dbReference>
<dbReference type="Gene3D" id="3.40.47.10">
    <property type="match status" value="1"/>
</dbReference>
<dbReference type="Pfam" id="PF00501">
    <property type="entry name" value="AMP-binding"/>
    <property type="match status" value="1"/>
</dbReference>
<dbReference type="SUPFAM" id="SSF53474">
    <property type="entry name" value="alpha/beta-Hydrolases"/>
    <property type="match status" value="1"/>
</dbReference>
<dbReference type="SUPFAM" id="SSF55048">
    <property type="entry name" value="Probable ACP-binding domain of malonyl-CoA ACP transacylase"/>
    <property type="match status" value="1"/>
</dbReference>
<evidence type="ECO:0000313" key="7">
    <source>
        <dbReference type="EMBL" id="MFD2054795.1"/>
    </source>
</evidence>
<evidence type="ECO:0000256" key="2">
    <source>
        <dbReference type="ARBA" id="ARBA00022553"/>
    </source>
</evidence>
<dbReference type="InterPro" id="IPR018201">
    <property type="entry name" value="Ketoacyl_synth_AS"/>
</dbReference>
<dbReference type="SUPFAM" id="SSF52777">
    <property type="entry name" value="CoA-dependent acyltransferases"/>
    <property type="match status" value="2"/>
</dbReference>
<evidence type="ECO:0000259" key="5">
    <source>
        <dbReference type="PROSITE" id="PS50075"/>
    </source>
</evidence>
<feature type="domain" description="Carrier" evidence="5">
    <location>
        <begin position="977"/>
        <end position="1052"/>
    </location>
</feature>
<dbReference type="Pfam" id="PF00975">
    <property type="entry name" value="Thioesterase"/>
    <property type="match status" value="1"/>
</dbReference>
<evidence type="ECO:0000313" key="8">
    <source>
        <dbReference type="Proteomes" id="UP001597349"/>
    </source>
</evidence>
<accession>A0ABW4WFZ5</accession>
<dbReference type="PROSITE" id="PS00606">
    <property type="entry name" value="KS3_1"/>
    <property type="match status" value="1"/>
</dbReference>
<dbReference type="CDD" id="cd05930">
    <property type="entry name" value="A_NRPS"/>
    <property type="match status" value="1"/>
</dbReference>
<dbReference type="InterPro" id="IPR000873">
    <property type="entry name" value="AMP-dep_synth/lig_dom"/>
</dbReference>
<dbReference type="InterPro" id="IPR001227">
    <property type="entry name" value="Ac_transferase_dom_sf"/>
</dbReference>
<dbReference type="RefSeq" id="WP_379020658.1">
    <property type="nucleotide sequence ID" value="NZ_JBHUGY010000027.1"/>
</dbReference>
<dbReference type="InterPro" id="IPR045851">
    <property type="entry name" value="AMP-bd_C_sf"/>
</dbReference>
<dbReference type="SMART" id="SM00825">
    <property type="entry name" value="PKS_KS"/>
    <property type="match status" value="1"/>
</dbReference>
<dbReference type="InterPro" id="IPR029058">
    <property type="entry name" value="AB_hydrolase_fold"/>
</dbReference>
<dbReference type="SMART" id="SM00823">
    <property type="entry name" value="PKS_PP"/>
    <property type="match status" value="2"/>
</dbReference>
<dbReference type="InterPro" id="IPR014030">
    <property type="entry name" value="Ketoacyl_synth_N"/>
</dbReference>
<organism evidence="7 8">
    <name type="scientific">Mesorhizobium calcicola</name>
    <dbReference type="NCBI Taxonomy" id="1300310"/>
    <lineage>
        <taxon>Bacteria</taxon>
        <taxon>Pseudomonadati</taxon>
        <taxon>Pseudomonadota</taxon>
        <taxon>Alphaproteobacteria</taxon>
        <taxon>Hyphomicrobiales</taxon>
        <taxon>Phyllobacteriaceae</taxon>
        <taxon>Mesorhizobium</taxon>
    </lineage>
</organism>
<dbReference type="PROSITE" id="PS50075">
    <property type="entry name" value="CARRIER"/>
    <property type="match status" value="2"/>
</dbReference>
<keyword evidence="1" id="KW-0596">Phosphopantetheine</keyword>
<dbReference type="InterPro" id="IPR020841">
    <property type="entry name" value="PKS_Beta-ketoAc_synthase_dom"/>
</dbReference>
<dbReference type="Pfam" id="PF02801">
    <property type="entry name" value="Ketoacyl-synt_C"/>
    <property type="match status" value="1"/>
</dbReference>
<dbReference type="InterPro" id="IPR001242">
    <property type="entry name" value="Condensation_dom"/>
</dbReference>
<dbReference type="Gene3D" id="1.10.1200.10">
    <property type="entry name" value="ACP-like"/>
    <property type="match status" value="2"/>
</dbReference>
<dbReference type="Pfam" id="PF16197">
    <property type="entry name" value="KAsynt_C_assoc"/>
    <property type="match status" value="1"/>
</dbReference>
<feature type="domain" description="Carrier" evidence="5">
    <location>
        <begin position="1994"/>
        <end position="2069"/>
    </location>
</feature>
<dbReference type="Proteomes" id="UP001597349">
    <property type="component" value="Unassembled WGS sequence"/>
</dbReference>
<dbReference type="CDD" id="cd19531">
    <property type="entry name" value="LCL_NRPS-like"/>
    <property type="match status" value="1"/>
</dbReference>
<dbReference type="InterPro" id="IPR042099">
    <property type="entry name" value="ANL_N_sf"/>
</dbReference>
<dbReference type="InterPro" id="IPR032821">
    <property type="entry name" value="PKS_assoc"/>
</dbReference>
<dbReference type="InterPro" id="IPR025110">
    <property type="entry name" value="AMP-bd_C"/>
</dbReference>
<dbReference type="InterPro" id="IPR009081">
    <property type="entry name" value="PP-bd_ACP"/>
</dbReference>
<dbReference type="Gene3D" id="3.40.366.10">
    <property type="entry name" value="Malonyl-Coenzyme A Acyl Carrier Protein, domain 2"/>
    <property type="match status" value="1"/>
</dbReference>
<dbReference type="Pfam" id="PF00698">
    <property type="entry name" value="Acyl_transf_1"/>
    <property type="match status" value="1"/>
</dbReference>
<dbReference type="CDD" id="cd00833">
    <property type="entry name" value="PKS"/>
    <property type="match status" value="1"/>
</dbReference>
<dbReference type="InterPro" id="IPR010071">
    <property type="entry name" value="AA_adenyl_dom"/>
</dbReference>
<dbReference type="InterPro" id="IPR016039">
    <property type="entry name" value="Thiolase-like"/>
</dbReference>
<dbReference type="InterPro" id="IPR014043">
    <property type="entry name" value="Acyl_transferase_dom"/>
</dbReference>
<dbReference type="InterPro" id="IPR020806">
    <property type="entry name" value="PKS_PP-bd"/>
</dbReference>
<sequence>MGYVTRPLSHGQMGLWIHHQKRTTGSEYNLPVELRLKAPFEIDALRRALQSLIDRHEMLRTTFHQEGEQVVQRIHETASLSFHAVRLQGLEEAHYHHSIAAEARSPFDLEHGPLFRAHLFIRNATEEVLLLNFHHIISDGFSIRTFLHEFGRHYQACCGDTDMPSLTTASPYGDFVAWQECLLAGDDGERMWAYWRSQLVDHEPDLPLPTDRPRAALATHTGSVFSGNIEMPLVARLERLAHKEKVTLATVLLAAYYVLLHRYGDQDDITLYVPRLGRPAENFSGTFGYFVTLAALRQDLSENSIFLDHLQQVRQLMRCARSHEYFPLPLLLEKLKLPPAPDRNPLAQAVFNFIPEAVSSLGFTSCDVDLSGLPAQIRLCETDIWIDLDFRILASKESVRLHVVYNADLWDPSTIERLAQHYQLLLEAIADAPARRIGDYCFLTPEEEHQLLHDFNDTAARFPSDICLHTLVEAHAAARPDNIAVSCSMEALSYALLEQKANKLARHLISKGVRLGDVVGVLVERSCDLIVGFLAVLKAGAVYLPLDPRLPPQRLHFMVRDAGATAVISKAELKKQAFGTALSKLDIEGAKGCAVVLLDKDRAEIALHDVTPPHCPAGPSDLAYVIYTSGSTGQPKGVMVEHRCACNMAEDLRRTYQLGADSRVLQFASCGFDASLFDFMLALSSGGRLCLAPPSASLPGAELVEFMRRECVTAAGLTPTAWASLPSNDLPDLTVVKSGGEPLPPSLIERWGEKRRIFNSYGPTETTVYCIRTEVKAEEQKPTIGHPAINTKAYILDRYGNPTPVGAIGELYIGGVGVARGYINHDELTREVFLPDPFDDDPQSRLYRTGDRARYRTDGTIEFLGRKDGQIKIRGMRVELAEIEQCLMEHENVKACCVTLTAGPDENASLAAYVVKRRDSSEDADELQSFLRAALPGYMVPSQFVFLPQLPTNRSGKIDRRALPEPRNVSKLRAATLPTGGLQAEVAEIWKNVLNLDSVGVEDNFFDVGGHSLAIIQVQARIHDRLAIDCKILDLFEHPTIRTLAAHLAAIPGAPHPAQDLKRPSGPAAIEPNQDRNAVAIIGLAGRFPGAENVEQFWNNLVDGVESIADLDEHTLCEAGVDPNTFGKPGYVRREAVISGVDLFDAAFFGLSPKEAAWMDPQQRILLETAYQALDQAGYGSRENAGGRVGVFAGVGANHYLPEREAVRDLLDSEKLQIRLLNGHDFTTTRIAYKLNLTGPCVSVQTACSTSLVAVHLACRSLRSNECDMALAGGASISLPHGKGYLHQQGHILSPDGHCRAFDAKAQGTVRGSGAAVVVLKLLSDACRDGDYIWAVIKGTAINNDGAAKVGFTAPSADGQAAVIQAALTDAEVSADTIGYVEAHGTGTYLGDPVEISGLTKAFGSHTARKQFCAIGSVKTNVGHLDAAAGVTGLIKLATMLNRNVIPASLHFDEPNPNIDFKGSPVFVNKTCTDWPKGGEPRRGGVSSFGIGGTNAHAILEEAPPQSGEQSGRRLQVFPVSGASRSALTEMLRQLASFIRRSDVRHSAANIAYTLQTGRAALRHRTSFVGSDPVELADQLDQAALNAGAAGEASSSEHRIVFMFSGQGGQRIGIGRELYEEEPVFRNAIDECAKWLNELAHIDFRPLLYCEGKSNGELQPQLEALIQPVIFATQYAMAKLFISWGIFPAAVIGHSIGEYAAAHLAGIISLPDAIRLTLIRGQLTSHVPVGGIVAVSLSPEELEPYWNDNLSLAAINGPRQCIVSGAASEIAAFHEQLQAKSIASKQVRASHAVHSSLLDPILPEFRIHAEQVELQAPQIPFMSTVLGDWLEADVRLNGSYWVRNLRETVQFNQAFDRVVQSGHELFIEMGPGAALTTHSRRFKSKGHRRSPVAFPALPGDDHGQGDRASLLQTLGKLWTCGVRIDWSSLHDHQPLQRTPLPPYPFDRKRYWLDAVVTKDQEQNAGLNQPNITARSVDRPTGNEGVRSPTVVEMSAETALDRQIAAVYWDILGLDDVALTDSFFDLGGDSLSALSVIDRIEQLTGERLAVSLLLEHQTPRGLAIALSKTHRSVRTNALVPIQTGGSRTPLFCPHPFGGHVLVYTPLAKALGTEQPLFGLQARGLNGEASPHLSIPEMAREYVEAIKSVQPRGPYQLAGLSMGGSIAWEMACQLHDAGDEVAIVGLLDAKALHKDEEHTSDRYYRLLGNRRIPQWLSEQAVILSVLFPALKKHWRKLNSIQRERQVTALLDFGMQAGNVPDISETQLNNILAVAEANKIALREYMPRFNDSKSVLFAAKKGLRTSTNEPDGDLGWKQFARAPLEIHEVPGDHYTMVAPPHVRVLATKLKDYLNRTTSDGTGSASQKRDRRQ</sequence>
<dbReference type="NCBIfam" id="TIGR01733">
    <property type="entry name" value="AA-adenyl-dom"/>
    <property type="match status" value="1"/>
</dbReference>
<dbReference type="Gene3D" id="3.40.50.12780">
    <property type="entry name" value="N-terminal domain of ligase-like"/>
    <property type="match status" value="1"/>
</dbReference>
<dbReference type="SMART" id="SM00827">
    <property type="entry name" value="PKS_AT"/>
    <property type="match status" value="1"/>
</dbReference>
<dbReference type="InterPro" id="IPR023213">
    <property type="entry name" value="CAT-like_dom_sf"/>
</dbReference>
<dbReference type="SUPFAM" id="SSF53901">
    <property type="entry name" value="Thiolase-like"/>
    <property type="match status" value="1"/>
</dbReference>
<dbReference type="SUPFAM" id="SSF47336">
    <property type="entry name" value="ACP-like"/>
    <property type="match status" value="2"/>
</dbReference>
<dbReference type="Gene3D" id="3.30.559.10">
    <property type="entry name" value="Chloramphenicol acetyltransferase-like domain"/>
    <property type="match status" value="1"/>
</dbReference>
<dbReference type="EMBL" id="JBHUGY010000027">
    <property type="protein sequence ID" value="MFD2054795.1"/>
    <property type="molecule type" value="Genomic_DNA"/>
</dbReference>
<comment type="caution">
    <text evidence="7">The sequence shown here is derived from an EMBL/GenBank/DDBJ whole genome shotgun (WGS) entry which is preliminary data.</text>
</comment>
<name>A0ABW4WFZ5_9HYPH</name>
<dbReference type="Gene3D" id="3.40.50.1820">
    <property type="entry name" value="alpha/beta hydrolase"/>
    <property type="match status" value="1"/>
</dbReference>
<evidence type="ECO:0000256" key="4">
    <source>
        <dbReference type="ARBA" id="ARBA00029443"/>
    </source>
</evidence>
<evidence type="ECO:0000259" key="6">
    <source>
        <dbReference type="PROSITE" id="PS52004"/>
    </source>
</evidence>
<keyword evidence="8" id="KW-1185">Reference proteome</keyword>
<keyword evidence="3" id="KW-0808">Transferase</keyword>
<gene>
    <name evidence="7" type="ORF">ACFSQT_17375</name>
</gene>
<dbReference type="InterPro" id="IPR001031">
    <property type="entry name" value="Thioesterase"/>
</dbReference>
<proteinExistence type="inferred from homology"/>
<dbReference type="Gene3D" id="3.30.300.30">
    <property type="match status" value="1"/>
</dbReference>
<dbReference type="SUPFAM" id="SSF52151">
    <property type="entry name" value="FabD/lysophospholipase-like"/>
    <property type="match status" value="1"/>
</dbReference>
<dbReference type="InterPro" id="IPR020845">
    <property type="entry name" value="AMP-binding_CS"/>
</dbReference>
<dbReference type="SUPFAM" id="SSF56801">
    <property type="entry name" value="Acetyl-CoA synthetase-like"/>
    <property type="match status" value="1"/>
</dbReference>
<dbReference type="InterPro" id="IPR050091">
    <property type="entry name" value="PKS_NRPS_Biosynth_Enz"/>
</dbReference>
<dbReference type="PROSITE" id="PS00455">
    <property type="entry name" value="AMP_BINDING"/>
    <property type="match status" value="1"/>
</dbReference>
<keyword evidence="2" id="KW-0597">Phosphoprotein</keyword>
<dbReference type="Pfam" id="PF00668">
    <property type="entry name" value="Condensation"/>
    <property type="match status" value="1"/>
</dbReference>
<dbReference type="InterPro" id="IPR014031">
    <property type="entry name" value="Ketoacyl_synth_C"/>
</dbReference>
<comment type="similarity">
    <text evidence="4">In the C-terminal section; belongs to the NRP synthetase family.</text>
</comment>
<evidence type="ECO:0000256" key="3">
    <source>
        <dbReference type="ARBA" id="ARBA00022679"/>
    </source>
</evidence>
<dbReference type="InterPro" id="IPR016036">
    <property type="entry name" value="Malonyl_transacylase_ACP-bd"/>
</dbReference>
<dbReference type="InterPro" id="IPR016035">
    <property type="entry name" value="Acyl_Trfase/lysoPLipase"/>
</dbReference>
<feature type="domain" description="Ketosynthase family 3 (KS3)" evidence="6">
    <location>
        <begin position="1076"/>
        <end position="1502"/>
    </location>
</feature>